<name>A0A1D1WB35_RAMVA</name>
<dbReference type="AlphaFoldDB" id="A0A1D1WB35"/>
<protein>
    <recommendedName>
        <fullName evidence="3">DDE-1 domain-containing protein</fullName>
    </recommendedName>
</protein>
<comment type="caution">
    <text evidence="1">The sequence shown here is derived from an EMBL/GenBank/DDBJ whole genome shotgun (WGS) entry which is preliminary data.</text>
</comment>
<dbReference type="Proteomes" id="UP000186922">
    <property type="component" value="Unassembled WGS sequence"/>
</dbReference>
<evidence type="ECO:0000313" key="1">
    <source>
        <dbReference type="EMBL" id="GAV09938.1"/>
    </source>
</evidence>
<reference evidence="1 2" key="1">
    <citation type="journal article" date="2016" name="Nat. Commun.">
        <title>Extremotolerant tardigrade genome and improved radiotolerance of human cultured cells by tardigrade-unique protein.</title>
        <authorList>
            <person name="Hashimoto T."/>
            <person name="Horikawa D.D."/>
            <person name="Saito Y."/>
            <person name="Kuwahara H."/>
            <person name="Kozuka-Hata H."/>
            <person name="Shin-I T."/>
            <person name="Minakuchi Y."/>
            <person name="Ohishi K."/>
            <person name="Motoyama A."/>
            <person name="Aizu T."/>
            <person name="Enomoto A."/>
            <person name="Kondo K."/>
            <person name="Tanaka S."/>
            <person name="Hara Y."/>
            <person name="Koshikawa S."/>
            <person name="Sagara H."/>
            <person name="Miura T."/>
            <person name="Yokobori S."/>
            <person name="Miyagawa K."/>
            <person name="Suzuki Y."/>
            <person name="Kubo T."/>
            <person name="Oyama M."/>
            <person name="Kohara Y."/>
            <person name="Fujiyama A."/>
            <person name="Arakawa K."/>
            <person name="Katayama T."/>
            <person name="Toyoda A."/>
            <person name="Kunieda T."/>
        </authorList>
    </citation>
    <scope>NUCLEOTIDE SEQUENCE [LARGE SCALE GENOMIC DNA]</scope>
    <source>
        <strain evidence="1 2">YOKOZUNA-1</strain>
    </source>
</reference>
<proteinExistence type="predicted"/>
<accession>A0A1D1WB35</accession>
<keyword evidence="2" id="KW-1185">Reference proteome</keyword>
<dbReference type="OrthoDB" id="4327074at2759"/>
<dbReference type="EMBL" id="BDGG01000066">
    <property type="protein sequence ID" value="GAV09938.1"/>
    <property type="molecule type" value="Genomic_DNA"/>
</dbReference>
<organism evidence="1 2">
    <name type="scientific">Ramazzottius varieornatus</name>
    <name type="common">Water bear</name>
    <name type="synonym">Tardigrade</name>
    <dbReference type="NCBI Taxonomy" id="947166"/>
    <lineage>
        <taxon>Eukaryota</taxon>
        <taxon>Metazoa</taxon>
        <taxon>Ecdysozoa</taxon>
        <taxon>Tardigrada</taxon>
        <taxon>Eutardigrada</taxon>
        <taxon>Parachela</taxon>
        <taxon>Hypsibioidea</taxon>
        <taxon>Ramazzottiidae</taxon>
        <taxon>Ramazzottius</taxon>
    </lineage>
</organism>
<feature type="non-terminal residue" evidence="1">
    <location>
        <position position="124"/>
    </location>
</feature>
<evidence type="ECO:0008006" key="3">
    <source>
        <dbReference type="Google" id="ProtNLM"/>
    </source>
</evidence>
<gene>
    <name evidence="1" type="primary">RvY_19407-1</name>
    <name evidence="1" type="synonym">RvY_19407.1</name>
    <name evidence="1" type="ORF">RvY_19407</name>
</gene>
<evidence type="ECO:0000313" key="2">
    <source>
        <dbReference type="Proteomes" id="UP000186922"/>
    </source>
</evidence>
<sequence>MEKLQYLADEGFLQKAEQVWNLDKTAFNTSETFNRIVARKGTKQIWSQFDGSEKEVSTIRPAGNAAGLQLKCTALYAGKRHVRSRLDGTKSMCYHSANPSGYMDAKLFAEYVKEVLFPAMTEDK</sequence>